<dbReference type="AlphaFoldDB" id="F2PQ34"/>
<gene>
    <name evidence="1" type="ORF">TEQG_03035</name>
</gene>
<dbReference type="VEuPathDB" id="FungiDB:TEQG_03035"/>
<reference evidence="2" key="1">
    <citation type="journal article" date="2012" name="MBio">
        <title>Comparative genome analysis of Trichophyton rubrum and related dermatophytes reveals candidate genes involved in infection.</title>
        <authorList>
            <person name="Martinez D.A."/>
            <person name="Oliver B.G."/>
            <person name="Graeser Y."/>
            <person name="Goldberg J.M."/>
            <person name="Li W."/>
            <person name="Martinez-Rossi N.M."/>
            <person name="Monod M."/>
            <person name="Shelest E."/>
            <person name="Barton R.C."/>
            <person name="Birch E."/>
            <person name="Brakhage A.A."/>
            <person name="Chen Z."/>
            <person name="Gurr S.J."/>
            <person name="Heiman D."/>
            <person name="Heitman J."/>
            <person name="Kosti I."/>
            <person name="Rossi A."/>
            <person name="Saif S."/>
            <person name="Samalova M."/>
            <person name="Saunders C.W."/>
            <person name="Shea T."/>
            <person name="Summerbell R.C."/>
            <person name="Xu J."/>
            <person name="Young S."/>
            <person name="Zeng Q."/>
            <person name="Birren B.W."/>
            <person name="Cuomo C.A."/>
            <person name="White T.C."/>
        </authorList>
    </citation>
    <scope>NUCLEOTIDE SEQUENCE [LARGE SCALE GENOMIC DNA]</scope>
    <source>
        <strain evidence="2">ATCC MYA-4606 / CBS 127.97</strain>
    </source>
</reference>
<dbReference type="HOGENOM" id="CLU_014593_0_0_1"/>
<accession>F2PQ34</accession>
<dbReference type="Proteomes" id="UP000009169">
    <property type="component" value="Unassembled WGS sequence"/>
</dbReference>
<sequence length="655" mass="70824">MNAMSRPLSFDQVTNNLEQILADPSTPLDVHLLDKLGAEVVAQTDHGLSKKLITLISRVLPVLQEDPSPVATLATKVAQYLSFSELQSIDPRIDFVAGIRAGSPAINTLVLCLVVKASESPNHVAEVARNADLVGSIVELWLSTDDSGVSQAAFDVLWSLLEADHLVSNNANGGPKNESLQNGPMWKRIFADKTIYRLLFSICSLRTVGQDGQISARQKTVAQGRLMEFVVKVGSVNWNVISSSHFADVESTFQSESLLSFAALQMVDTSDLLLHMTLLQFFRQLLEINAPGLHYSPSKAPSSIPAFSSPSLEFLITNSLHRKVINYYLDPSTLDPATANFLAAPVMAYVSAYAALYPNHLLQEHQEQLDRLCSRILEGFKIPSAQWAHGPVPVGDLDILASLPRVMLVESGKRGLNPLLAIPSKPLHTETLMCLGKIFHGPTPSEDAMDIDQAISKGPNPTSPRAEAAASRILYFQYLNSHPGFWSNIVEAAEIIAMQETAIASINLIKRAVTANWTVLSSAEDARTLTSGRFTLPTEAVISQLGPASQGNLPVSGAWALLVPPALTVVLPYLFKQPPSYANFVAGGAGDTESAVWRIATAKYDALVALQSAVQKMESSTGSLDDIKRTLKRRVAEGPMGAPNQLGSRIEALEL</sequence>
<dbReference type="EMBL" id="DS995730">
    <property type="protein sequence ID" value="EGE04002.1"/>
    <property type="molecule type" value="Genomic_DNA"/>
</dbReference>
<proteinExistence type="predicted"/>
<name>F2PQ34_TRIEC</name>
<dbReference type="OrthoDB" id="4538483at2759"/>
<organism evidence="1 2">
    <name type="scientific">Trichophyton equinum (strain ATCC MYA-4606 / CBS 127.97)</name>
    <name type="common">Horse ringworm fungus</name>
    <dbReference type="NCBI Taxonomy" id="559882"/>
    <lineage>
        <taxon>Eukaryota</taxon>
        <taxon>Fungi</taxon>
        <taxon>Dikarya</taxon>
        <taxon>Ascomycota</taxon>
        <taxon>Pezizomycotina</taxon>
        <taxon>Eurotiomycetes</taxon>
        <taxon>Eurotiomycetidae</taxon>
        <taxon>Onygenales</taxon>
        <taxon>Arthrodermataceae</taxon>
        <taxon>Trichophyton</taxon>
    </lineage>
</organism>
<protein>
    <submittedName>
        <fullName evidence="1">Uncharacterized protein</fullName>
    </submittedName>
</protein>
<keyword evidence="2" id="KW-1185">Reference proteome</keyword>
<evidence type="ECO:0000313" key="1">
    <source>
        <dbReference type="EMBL" id="EGE04002.1"/>
    </source>
</evidence>
<dbReference type="eggNOG" id="ENOG502S03U">
    <property type="taxonomic scope" value="Eukaryota"/>
</dbReference>
<evidence type="ECO:0000313" key="2">
    <source>
        <dbReference type="Proteomes" id="UP000009169"/>
    </source>
</evidence>